<reference evidence="1" key="2">
    <citation type="journal article" date="2023" name="Science">
        <title>Genomic signatures of disease resistance in endangered staghorn corals.</title>
        <authorList>
            <person name="Vollmer S.V."/>
            <person name="Selwyn J.D."/>
            <person name="Despard B.A."/>
            <person name="Roesel C.L."/>
        </authorList>
    </citation>
    <scope>NUCLEOTIDE SEQUENCE</scope>
    <source>
        <strain evidence="1">K2</strain>
    </source>
</reference>
<keyword evidence="2" id="KW-1185">Reference proteome</keyword>
<dbReference type="AlphaFoldDB" id="A0AAD9QLI2"/>
<dbReference type="Proteomes" id="UP001249851">
    <property type="component" value="Unassembled WGS sequence"/>
</dbReference>
<evidence type="ECO:0000313" key="2">
    <source>
        <dbReference type="Proteomes" id="UP001249851"/>
    </source>
</evidence>
<reference evidence="1" key="1">
    <citation type="journal article" date="2023" name="G3 (Bethesda)">
        <title>Whole genome assembly and annotation of the endangered Caribbean coral Acropora cervicornis.</title>
        <authorList>
            <person name="Selwyn J.D."/>
            <person name="Vollmer S.V."/>
        </authorList>
    </citation>
    <scope>NUCLEOTIDE SEQUENCE</scope>
    <source>
        <strain evidence="1">K2</strain>
    </source>
</reference>
<dbReference type="EMBL" id="JARQWQ010000025">
    <property type="protein sequence ID" value="KAK2563442.1"/>
    <property type="molecule type" value="Genomic_DNA"/>
</dbReference>
<name>A0AAD9QLI2_ACRCE</name>
<organism evidence="1 2">
    <name type="scientific">Acropora cervicornis</name>
    <name type="common">Staghorn coral</name>
    <dbReference type="NCBI Taxonomy" id="6130"/>
    <lineage>
        <taxon>Eukaryota</taxon>
        <taxon>Metazoa</taxon>
        <taxon>Cnidaria</taxon>
        <taxon>Anthozoa</taxon>
        <taxon>Hexacorallia</taxon>
        <taxon>Scleractinia</taxon>
        <taxon>Astrocoeniina</taxon>
        <taxon>Acroporidae</taxon>
        <taxon>Acropora</taxon>
    </lineage>
</organism>
<sequence length="73" mass="8375">MSRILSDASEELRLRSRRIYSVVILSLLHGNRFCITTESTSQEMRLAVDARNQYISSIVVYLEGAQRIAEEND</sequence>
<gene>
    <name evidence="1" type="ORF">P5673_013145</name>
</gene>
<proteinExistence type="predicted"/>
<accession>A0AAD9QLI2</accession>
<comment type="caution">
    <text evidence="1">The sequence shown here is derived from an EMBL/GenBank/DDBJ whole genome shotgun (WGS) entry which is preliminary data.</text>
</comment>
<protein>
    <submittedName>
        <fullName evidence="1">Uncharacterized protein</fullName>
    </submittedName>
</protein>
<evidence type="ECO:0000313" key="1">
    <source>
        <dbReference type="EMBL" id="KAK2563442.1"/>
    </source>
</evidence>